<reference evidence="2" key="1">
    <citation type="submission" date="2016-10" db="EMBL/GenBank/DDBJ databases">
        <authorList>
            <person name="Varghese N."/>
            <person name="Submissions S."/>
        </authorList>
    </citation>
    <scope>NUCLEOTIDE SEQUENCE [LARGE SCALE GENOMIC DNA]</scope>
    <source>
        <strain evidence="2">DSM 22251</strain>
    </source>
</reference>
<evidence type="ECO:0000313" key="2">
    <source>
        <dbReference type="Proteomes" id="UP000242560"/>
    </source>
</evidence>
<proteinExistence type="predicted"/>
<dbReference type="Proteomes" id="UP000242560">
    <property type="component" value="Unassembled WGS sequence"/>
</dbReference>
<protein>
    <recommendedName>
        <fullName evidence="3">C-type lysozyme inhibitor domain-containing protein</fullName>
    </recommendedName>
</protein>
<evidence type="ECO:0008006" key="3">
    <source>
        <dbReference type="Google" id="ProtNLM"/>
    </source>
</evidence>
<dbReference type="EMBL" id="FORQ01000002">
    <property type="protein sequence ID" value="SFI86985.1"/>
    <property type="molecule type" value="Genomic_DNA"/>
</dbReference>
<accession>A0A1I3LR47</accession>
<dbReference type="AlphaFoldDB" id="A0A1I3LR47"/>
<keyword evidence="2" id="KW-1185">Reference proteome</keyword>
<sequence>MKKLIIAVVAFTLFTACQKKEQINTENNSTVAASDPKEESLMQDAVELKNSKGETLKVTYFAQGNDVAMKMEKEGEPEQILVAKKISSKGEPVFTNEKWMWEGKIGTGGKLSDAEGNSIEYLEIPKTD</sequence>
<organism evidence="1 2">
    <name type="scientific">Kaistella treverensis</name>
    <dbReference type="NCBI Taxonomy" id="631455"/>
    <lineage>
        <taxon>Bacteria</taxon>
        <taxon>Pseudomonadati</taxon>
        <taxon>Bacteroidota</taxon>
        <taxon>Flavobacteriia</taxon>
        <taxon>Flavobacteriales</taxon>
        <taxon>Weeksellaceae</taxon>
        <taxon>Chryseobacterium group</taxon>
        <taxon>Kaistella</taxon>
    </lineage>
</organism>
<dbReference type="RefSeq" id="WP_089819588.1">
    <property type="nucleotide sequence ID" value="NZ_FORQ01000002.1"/>
</dbReference>
<evidence type="ECO:0000313" key="1">
    <source>
        <dbReference type="EMBL" id="SFI86985.1"/>
    </source>
</evidence>
<gene>
    <name evidence="1" type="ORF">SAMN05421638_1278</name>
</gene>
<name>A0A1I3LR47_9FLAO</name>
<dbReference type="PROSITE" id="PS51257">
    <property type="entry name" value="PROKAR_LIPOPROTEIN"/>
    <property type="match status" value="1"/>
</dbReference>